<dbReference type="PIRSF" id="PIRSF004862">
    <property type="entry name" value="FliF"/>
    <property type="match status" value="1"/>
</dbReference>
<keyword evidence="14" id="KW-0282">Flagellum</keyword>
<feature type="compositionally biased region" description="Low complexity" evidence="10">
    <location>
        <begin position="295"/>
        <end position="334"/>
    </location>
</feature>
<dbReference type="Gene3D" id="3.30.300.30">
    <property type="match status" value="1"/>
</dbReference>
<feature type="compositionally biased region" description="Basic and acidic residues" evidence="10">
    <location>
        <begin position="494"/>
        <end position="505"/>
    </location>
</feature>
<dbReference type="Proteomes" id="UP000241848">
    <property type="component" value="Unassembled WGS sequence"/>
</dbReference>
<keyword evidence="14" id="KW-0969">Cilium</keyword>
<dbReference type="InterPro" id="IPR006182">
    <property type="entry name" value="FliF_N_dom"/>
</dbReference>
<evidence type="ECO:0000256" key="6">
    <source>
        <dbReference type="ARBA" id="ARBA00022989"/>
    </source>
</evidence>
<evidence type="ECO:0000259" key="13">
    <source>
        <dbReference type="Pfam" id="PF08345"/>
    </source>
</evidence>
<evidence type="ECO:0000256" key="1">
    <source>
        <dbReference type="ARBA" id="ARBA00004117"/>
    </source>
</evidence>
<evidence type="ECO:0000256" key="3">
    <source>
        <dbReference type="ARBA" id="ARBA00007971"/>
    </source>
</evidence>
<dbReference type="GO" id="GO:0071973">
    <property type="term" value="P:bacterial-type flagellum-dependent cell motility"/>
    <property type="evidence" value="ECO:0007669"/>
    <property type="project" value="InterPro"/>
</dbReference>
<organism evidence="14 15">
    <name type="scientific">Sulfobacillus acidophilus</name>
    <dbReference type="NCBI Taxonomy" id="53633"/>
    <lineage>
        <taxon>Bacteria</taxon>
        <taxon>Bacillati</taxon>
        <taxon>Bacillota</taxon>
        <taxon>Clostridia</taxon>
        <taxon>Eubacteriales</taxon>
        <taxon>Clostridiales Family XVII. Incertae Sedis</taxon>
        <taxon>Sulfobacillus</taxon>
    </lineage>
</organism>
<comment type="similarity">
    <text evidence="3 9">Belongs to the FliF family.</text>
</comment>
<dbReference type="InterPro" id="IPR000067">
    <property type="entry name" value="FlgMring_FliF"/>
</dbReference>
<dbReference type="InterPro" id="IPR045851">
    <property type="entry name" value="AMP-bd_C_sf"/>
</dbReference>
<evidence type="ECO:0000256" key="2">
    <source>
        <dbReference type="ARBA" id="ARBA00004651"/>
    </source>
</evidence>
<feature type="region of interest" description="Disordered" evidence="10">
    <location>
        <begin position="292"/>
        <end position="334"/>
    </location>
</feature>
<evidence type="ECO:0000256" key="10">
    <source>
        <dbReference type="SAM" id="MobiDB-lite"/>
    </source>
</evidence>
<feature type="region of interest" description="Disordered" evidence="10">
    <location>
        <begin position="486"/>
        <end position="505"/>
    </location>
</feature>
<dbReference type="AlphaFoldDB" id="A0A2T2WMF2"/>
<dbReference type="PANTHER" id="PTHR30046">
    <property type="entry name" value="FLAGELLAR M-RING PROTEIN"/>
    <property type="match status" value="1"/>
</dbReference>
<accession>A0A2T2WMF2</accession>
<name>A0A2T2WMF2_9FIRM</name>
<evidence type="ECO:0000313" key="15">
    <source>
        <dbReference type="Proteomes" id="UP000241848"/>
    </source>
</evidence>
<dbReference type="GO" id="GO:0005886">
    <property type="term" value="C:plasma membrane"/>
    <property type="evidence" value="ECO:0007669"/>
    <property type="project" value="UniProtKB-SubCell"/>
</dbReference>
<keyword evidence="4" id="KW-1003">Cell membrane</keyword>
<proteinExistence type="inferred from homology"/>
<evidence type="ECO:0000256" key="8">
    <source>
        <dbReference type="ARBA" id="ARBA00023143"/>
    </source>
</evidence>
<dbReference type="Pfam" id="PF01514">
    <property type="entry name" value="YscJ_FliF"/>
    <property type="match status" value="1"/>
</dbReference>
<dbReference type="GO" id="GO:0003774">
    <property type="term" value="F:cytoskeletal motor activity"/>
    <property type="evidence" value="ECO:0007669"/>
    <property type="project" value="InterPro"/>
</dbReference>
<keyword evidence="7 11" id="KW-0472">Membrane</keyword>
<dbReference type="EMBL" id="PXYV01000006">
    <property type="protein sequence ID" value="PSR23410.1"/>
    <property type="molecule type" value="Genomic_DNA"/>
</dbReference>
<feature type="domain" description="Flagellar M-ring C-terminal" evidence="13">
    <location>
        <begin position="254"/>
        <end position="400"/>
    </location>
</feature>
<evidence type="ECO:0000313" key="14">
    <source>
        <dbReference type="EMBL" id="PSR23410.1"/>
    </source>
</evidence>
<evidence type="ECO:0000256" key="9">
    <source>
        <dbReference type="PIRNR" id="PIRNR004862"/>
    </source>
</evidence>
<keyword evidence="8 9" id="KW-0975">Bacterial flagellum</keyword>
<feature type="transmembrane region" description="Helical" evidence="11">
    <location>
        <begin position="21"/>
        <end position="41"/>
    </location>
</feature>
<comment type="function">
    <text evidence="9">The M ring may be actively involved in energy transduction.</text>
</comment>
<evidence type="ECO:0000256" key="7">
    <source>
        <dbReference type="ARBA" id="ARBA00023136"/>
    </source>
</evidence>
<keyword evidence="5 11" id="KW-0812">Transmembrane</keyword>
<gene>
    <name evidence="14" type="primary">fliF</name>
    <name evidence="14" type="ORF">C7B45_03225</name>
</gene>
<comment type="caution">
    <text evidence="14">The sequence shown here is derived from an EMBL/GenBank/DDBJ whole genome shotgun (WGS) entry which is preliminary data.</text>
</comment>
<evidence type="ECO:0000256" key="5">
    <source>
        <dbReference type="ARBA" id="ARBA00022692"/>
    </source>
</evidence>
<dbReference type="GO" id="GO:0009431">
    <property type="term" value="C:bacterial-type flagellum basal body, MS ring"/>
    <property type="evidence" value="ECO:0007669"/>
    <property type="project" value="InterPro"/>
</dbReference>
<dbReference type="InterPro" id="IPR043427">
    <property type="entry name" value="YscJ/FliF"/>
</dbReference>
<dbReference type="Pfam" id="PF08345">
    <property type="entry name" value="YscJ_FliF_C"/>
    <property type="match status" value="1"/>
</dbReference>
<feature type="domain" description="Flagellar M-ring N-terminal" evidence="12">
    <location>
        <begin position="42"/>
        <end position="215"/>
    </location>
</feature>
<dbReference type="PANTHER" id="PTHR30046:SF0">
    <property type="entry name" value="FLAGELLAR M-RING PROTEIN"/>
    <property type="match status" value="1"/>
</dbReference>
<evidence type="ECO:0000259" key="12">
    <source>
        <dbReference type="Pfam" id="PF01514"/>
    </source>
</evidence>
<dbReference type="PRINTS" id="PR01009">
    <property type="entry name" value="FLGMRINGFLIF"/>
</dbReference>
<evidence type="ECO:0000256" key="11">
    <source>
        <dbReference type="SAM" id="Phobius"/>
    </source>
</evidence>
<keyword evidence="6 11" id="KW-1133">Transmembrane helix</keyword>
<reference evidence="14 15" key="1">
    <citation type="journal article" date="2014" name="BMC Genomics">
        <title>Comparison of environmental and isolate Sulfobacillus genomes reveals diverse carbon, sulfur, nitrogen, and hydrogen metabolisms.</title>
        <authorList>
            <person name="Justice N.B."/>
            <person name="Norman A."/>
            <person name="Brown C.T."/>
            <person name="Singh A."/>
            <person name="Thomas B.C."/>
            <person name="Banfield J.F."/>
        </authorList>
    </citation>
    <scope>NUCLEOTIDE SEQUENCE [LARGE SCALE GENOMIC DNA]</scope>
    <source>
        <strain evidence="14">AMDSBA3</strain>
    </source>
</reference>
<keyword evidence="14" id="KW-0966">Cell projection</keyword>
<dbReference type="InterPro" id="IPR013556">
    <property type="entry name" value="Flag_M-ring_C"/>
</dbReference>
<comment type="subcellular location">
    <subcellularLocation>
        <location evidence="1 9">Bacterial flagellum basal body</location>
    </subcellularLocation>
    <subcellularLocation>
        <location evidence="2">Cell membrane</location>
        <topology evidence="2">Multi-pass membrane protein</topology>
    </subcellularLocation>
</comment>
<dbReference type="NCBIfam" id="TIGR00206">
    <property type="entry name" value="fliF"/>
    <property type="match status" value="1"/>
</dbReference>
<evidence type="ECO:0000256" key="4">
    <source>
        <dbReference type="ARBA" id="ARBA00022475"/>
    </source>
</evidence>
<sequence>MQGYLTRFMQWWKAQSSSQKLRLGGLVVLGLAVLVAGWTFITSPNWQPLYTNLSARTAGQITSELTTLKVPYELTNGGTTVEVPKKDVDQARVSLADQNIPSSSVGLPSSLTFSLGESDQEIAATEQANLEATLESTIDSINGVRSSRVLVNEPTPSLFGESSAGASASVFVDLTPGSTLSPGQVRGIMNLVAHSVSGLSAREVSVVDQTGAVLSSAALTTNSQASGVSTVSQAELAAENAVSSQIRTNVQNMLTQVLGPGNAVVQVSTIMNFNHATVHSVSYGKGVLSQQQVQTSNSTGTTPPSTPVGTTSNTPTVTTTSSSTGTSTSKSTTTISKYDVDTTKTVSTVPAGTIARLTVAVVVNQKLTPSAEKSLKSLVANAAGVNLKRGDQLTVVGMPFNRTAVNQALAAMQKAQKAQTIRQGAVALAALGMLVFLFLMIRRTVKNRPAEGPVPAVTLPEAVGAQPDFQEPMSVADLLNEMRAAKEPSISDNARQRLEDMARNDPESAARLLKAWMDEESS</sequence>
<feature type="transmembrane region" description="Helical" evidence="11">
    <location>
        <begin position="424"/>
        <end position="441"/>
    </location>
</feature>
<protein>
    <recommendedName>
        <fullName evidence="9">Flagellar M-ring protein</fullName>
    </recommendedName>
</protein>